<dbReference type="SUPFAM" id="SSF53850">
    <property type="entry name" value="Periplasmic binding protein-like II"/>
    <property type="match status" value="1"/>
</dbReference>
<evidence type="ECO:0000256" key="1">
    <source>
        <dbReference type="SAM" id="SignalP"/>
    </source>
</evidence>
<dbReference type="InterPro" id="IPR024370">
    <property type="entry name" value="PBP_domain"/>
</dbReference>
<evidence type="ECO:0000313" key="4">
    <source>
        <dbReference type="Proteomes" id="UP001594351"/>
    </source>
</evidence>
<protein>
    <submittedName>
        <fullName evidence="3">Substrate-binding domain-containing protein</fullName>
    </submittedName>
</protein>
<evidence type="ECO:0000259" key="2">
    <source>
        <dbReference type="Pfam" id="PF12849"/>
    </source>
</evidence>
<keyword evidence="1" id="KW-0732">Signal</keyword>
<organism evidence="3 4">
    <name type="scientific">candidate division CSSED10-310 bacterium</name>
    <dbReference type="NCBI Taxonomy" id="2855610"/>
    <lineage>
        <taxon>Bacteria</taxon>
        <taxon>Bacteria division CSSED10-310</taxon>
    </lineage>
</organism>
<feature type="signal peptide" evidence="1">
    <location>
        <begin position="1"/>
        <end position="21"/>
    </location>
</feature>
<dbReference type="Gene3D" id="3.40.190.10">
    <property type="entry name" value="Periplasmic binding protein-like II"/>
    <property type="match status" value="1"/>
</dbReference>
<feature type="chain" id="PRO_5046437690" evidence="1">
    <location>
        <begin position="22"/>
        <end position="148"/>
    </location>
</feature>
<sequence>MKKMLMIFCFITFLCALSSLGEEEFNFKIIVHDSNTITSLTKEEVAKVFLKKTKKWKTNNEKIQPVDLVEDSSVRKNFSDRVLDRRISSVKAYWQKQIFSGRGVPPPEKETDKHVLEYVQDHERAIGYIAQDTETGQYSVKIVVIKEN</sequence>
<proteinExistence type="predicted"/>
<gene>
    <name evidence="3" type="ORF">ACFL27_05805</name>
</gene>
<comment type="caution">
    <text evidence="3">The sequence shown here is derived from an EMBL/GenBank/DDBJ whole genome shotgun (WGS) entry which is preliminary data.</text>
</comment>
<evidence type="ECO:0000313" key="3">
    <source>
        <dbReference type="EMBL" id="MFC1849707.1"/>
    </source>
</evidence>
<name>A0ABV6YU57_UNCC1</name>
<reference evidence="3 4" key="1">
    <citation type="submission" date="2024-09" db="EMBL/GenBank/DDBJ databases">
        <title>Laminarin stimulates single cell rates of sulfate reduction while oxygen inhibits transcriptomic activity in coastal marine sediment.</title>
        <authorList>
            <person name="Lindsay M."/>
            <person name="Orcutt B."/>
            <person name="Emerson D."/>
            <person name="Stepanauskas R."/>
            <person name="D'Angelo T."/>
        </authorList>
    </citation>
    <scope>NUCLEOTIDE SEQUENCE [LARGE SCALE GENOMIC DNA]</scope>
    <source>
        <strain evidence="3">SAG AM-311-K15</strain>
    </source>
</reference>
<dbReference type="EMBL" id="JBHPBY010000054">
    <property type="protein sequence ID" value="MFC1849707.1"/>
    <property type="molecule type" value="Genomic_DNA"/>
</dbReference>
<accession>A0ABV6YU57</accession>
<dbReference type="Proteomes" id="UP001594351">
    <property type="component" value="Unassembled WGS sequence"/>
</dbReference>
<dbReference type="Pfam" id="PF12849">
    <property type="entry name" value="PBP_like_2"/>
    <property type="match status" value="1"/>
</dbReference>
<keyword evidence="4" id="KW-1185">Reference proteome</keyword>
<feature type="domain" description="PBP" evidence="2">
    <location>
        <begin position="28"/>
        <end position="135"/>
    </location>
</feature>